<protein>
    <submittedName>
        <fullName evidence="8">HemY protein</fullName>
    </submittedName>
</protein>
<gene>
    <name evidence="8" type="ORF">DFP88_102423</name>
</gene>
<feature type="transmembrane region" description="Helical" evidence="6">
    <location>
        <begin position="47"/>
        <end position="76"/>
    </location>
</feature>
<name>A0A318ST25_9RHOB</name>
<dbReference type="EMBL" id="QJTE01000002">
    <property type="protein sequence ID" value="PYE84622.1"/>
    <property type="molecule type" value="Genomic_DNA"/>
</dbReference>
<comment type="caution">
    <text evidence="8">The sequence shown here is derived from an EMBL/GenBank/DDBJ whole genome shotgun (WGS) entry which is preliminary data.</text>
</comment>
<dbReference type="Proteomes" id="UP000248311">
    <property type="component" value="Unassembled WGS sequence"/>
</dbReference>
<dbReference type="Pfam" id="PF07219">
    <property type="entry name" value="HemY_N"/>
    <property type="match status" value="1"/>
</dbReference>
<dbReference type="OrthoDB" id="9798343at2"/>
<dbReference type="Pfam" id="PF14559">
    <property type="entry name" value="TPR_19"/>
    <property type="match status" value="1"/>
</dbReference>
<dbReference type="RefSeq" id="WP_110813701.1">
    <property type="nucleotide sequence ID" value="NZ_QJTE01000002.1"/>
</dbReference>
<dbReference type="InterPro" id="IPR011990">
    <property type="entry name" value="TPR-like_helical_dom_sf"/>
</dbReference>
<keyword evidence="4 6" id="KW-0472">Membrane</keyword>
<accession>A0A318ST25</accession>
<reference evidence="8 9" key="1">
    <citation type="submission" date="2018-06" db="EMBL/GenBank/DDBJ databases">
        <title>Genomic Encyclopedia of Type Strains, Phase III (KMG-III): the genomes of soil and plant-associated and newly described type strains.</title>
        <authorList>
            <person name="Whitman W."/>
        </authorList>
    </citation>
    <scope>NUCLEOTIDE SEQUENCE [LARGE SCALE GENOMIC DNA]</scope>
    <source>
        <strain evidence="8 9">CECT 9025</strain>
    </source>
</reference>
<evidence type="ECO:0000256" key="4">
    <source>
        <dbReference type="ARBA" id="ARBA00023136"/>
    </source>
</evidence>
<dbReference type="InterPro" id="IPR036280">
    <property type="entry name" value="Multihaem_cyt_sf"/>
</dbReference>
<comment type="subcellular location">
    <subcellularLocation>
        <location evidence="1">Membrane</location>
    </subcellularLocation>
</comment>
<keyword evidence="2 6" id="KW-0812">Transmembrane</keyword>
<evidence type="ECO:0000256" key="1">
    <source>
        <dbReference type="ARBA" id="ARBA00004370"/>
    </source>
</evidence>
<organism evidence="8 9">
    <name type="scientific">Pseudoroseicyclus aestuarii</name>
    <dbReference type="NCBI Taxonomy" id="1795041"/>
    <lineage>
        <taxon>Bacteria</taxon>
        <taxon>Pseudomonadati</taxon>
        <taxon>Pseudomonadota</taxon>
        <taxon>Alphaproteobacteria</taxon>
        <taxon>Rhodobacterales</taxon>
        <taxon>Paracoccaceae</taxon>
        <taxon>Pseudoroseicyclus</taxon>
    </lineage>
</organism>
<evidence type="ECO:0000259" key="7">
    <source>
        <dbReference type="Pfam" id="PF07219"/>
    </source>
</evidence>
<dbReference type="SUPFAM" id="SSF48452">
    <property type="entry name" value="TPR-like"/>
    <property type="match status" value="1"/>
</dbReference>
<evidence type="ECO:0000256" key="5">
    <source>
        <dbReference type="SAM" id="MobiDB-lite"/>
    </source>
</evidence>
<evidence type="ECO:0000313" key="8">
    <source>
        <dbReference type="EMBL" id="PYE84622.1"/>
    </source>
</evidence>
<evidence type="ECO:0000313" key="9">
    <source>
        <dbReference type="Proteomes" id="UP000248311"/>
    </source>
</evidence>
<keyword evidence="3 6" id="KW-1133">Transmembrane helix</keyword>
<dbReference type="InterPro" id="IPR016982">
    <property type="entry name" value="Mms48"/>
</dbReference>
<dbReference type="InterPro" id="IPR010817">
    <property type="entry name" value="HemY_N"/>
</dbReference>
<feature type="region of interest" description="Disordered" evidence="5">
    <location>
        <begin position="452"/>
        <end position="494"/>
    </location>
</feature>
<dbReference type="Gene3D" id="1.25.40.10">
    <property type="entry name" value="Tetratricopeptide repeat domain"/>
    <property type="match status" value="2"/>
</dbReference>
<dbReference type="AlphaFoldDB" id="A0A318ST25"/>
<sequence>MLWSLIKIVVFVALVALVTWAAATLIEMPGGAVVQFGGIEMTLSPLAVVVAILLIGLAVWIAVKLLGLLVALLRFIAGDETAFTRYVARSRRRKGTEALENGLLALAAGEGTQAMAEARRAERYLHRPEVTNLLIAQGAEQAGDRKTAEDAYKSLMQADRTRFVGLRGLMKQKLAEGDTDGALRLARTAFEANPRHGETQDTLLRLQAETGDWSGARETLGAKLRGGSLPRDVHRRRDAVLALSEARGVLEEGASIEAREKAIEANRKSPDLVPAAVMAARGYIETGNPRYAGRVLRKTWEVEPHPDLAATFADIAPNEDAKTRLKRFEVLTKTRPDHPETRMLKAELLIAAEDFNEARRALGDLIETDPTVRSVTLMAAIERGRGADDAVVRAWLARAISARRGPQWTCENCHTIQAEWHAVCPNCHAFDTLAWTRPPEGEVTMPGGADMLPLLVGKGPNEAPQPGPPVRTDGRAEPVPEAEVVADEAPEKRT</sequence>
<evidence type="ECO:0000256" key="2">
    <source>
        <dbReference type="ARBA" id="ARBA00022692"/>
    </source>
</evidence>
<dbReference type="GO" id="GO:0016020">
    <property type="term" value="C:membrane"/>
    <property type="evidence" value="ECO:0007669"/>
    <property type="project" value="UniProtKB-SubCell"/>
</dbReference>
<evidence type="ECO:0000256" key="3">
    <source>
        <dbReference type="ARBA" id="ARBA00022989"/>
    </source>
</evidence>
<keyword evidence="9" id="KW-1185">Reference proteome</keyword>
<proteinExistence type="predicted"/>
<evidence type="ECO:0000256" key="6">
    <source>
        <dbReference type="SAM" id="Phobius"/>
    </source>
</evidence>
<dbReference type="PIRSF" id="PIRSF031802">
    <property type="entry name" value="UCP031802"/>
    <property type="match status" value="1"/>
</dbReference>
<dbReference type="SUPFAM" id="SSF48695">
    <property type="entry name" value="Multiheme cytochromes"/>
    <property type="match status" value="1"/>
</dbReference>
<feature type="domain" description="HemY N-terminal" evidence="7">
    <location>
        <begin position="30"/>
        <end position="143"/>
    </location>
</feature>